<dbReference type="InterPro" id="IPR027417">
    <property type="entry name" value="P-loop_NTPase"/>
</dbReference>
<dbReference type="InterPro" id="IPR017261">
    <property type="entry name" value="DNA_mismatch_repair_MutS/MSH"/>
</dbReference>
<evidence type="ECO:0000256" key="6">
    <source>
        <dbReference type="RuleBase" id="RU003756"/>
    </source>
</evidence>
<dbReference type="GO" id="GO:0140664">
    <property type="term" value="F:ATP-dependent DNA damage sensor activity"/>
    <property type="evidence" value="ECO:0007669"/>
    <property type="project" value="InterPro"/>
</dbReference>
<dbReference type="Proteomes" id="UP000095009">
    <property type="component" value="Unassembled WGS sequence"/>
</dbReference>
<dbReference type="AlphaFoldDB" id="A0A1E3PJK0"/>
<dbReference type="FunFam" id="3.30.420.110:FF:000006">
    <property type="entry name" value="DNA mismatch repair protein"/>
    <property type="match status" value="1"/>
</dbReference>
<evidence type="ECO:0000256" key="4">
    <source>
        <dbReference type="ARBA" id="ARBA00022840"/>
    </source>
</evidence>
<dbReference type="SUPFAM" id="SSF53150">
    <property type="entry name" value="DNA repair protein MutS, domain II"/>
    <property type="match status" value="1"/>
</dbReference>
<dbReference type="InterPro" id="IPR007695">
    <property type="entry name" value="DNA_mismatch_repair_MutS-lik_N"/>
</dbReference>
<evidence type="ECO:0000256" key="5">
    <source>
        <dbReference type="ARBA" id="ARBA00023125"/>
    </source>
</evidence>
<dbReference type="SUPFAM" id="SSF52540">
    <property type="entry name" value="P-loop containing nucleoside triphosphate hydrolases"/>
    <property type="match status" value="1"/>
</dbReference>
<keyword evidence="5 6" id="KW-0238">DNA-binding</keyword>
<dbReference type="Pfam" id="PF05190">
    <property type="entry name" value="MutS_IV"/>
    <property type="match status" value="1"/>
</dbReference>
<dbReference type="Pfam" id="PF00488">
    <property type="entry name" value="MutS_V"/>
    <property type="match status" value="1"/>
</dbReference>
<dbReference type="STRING" id="857566.A0A1E3PJK0"/>
<dbReference type="InterPro" id="IPR036187">
    <property type="entry name" value="DNA_mismatch_repair_MutS_sf"/>
</dbReference>
<dbReference type="PIRSF" id="PIRSF037677">
    <property type="entry name" value="DNA_mis_repair_Msh6"/>
    <property type="match status" value="1"/>
</dbReference>
<dbReference type="GO" id="GO:0043570">
    <property type="term" value="P:maintenance of DNA repeat elements"/>
    <property type="evidence" value="ECO:0007669"/>
    <property type="project" value="EnsemblFungi"/>
</dbReference>
<evidence type="ECO:0000313" key="8">
    <source>
        <dbReference type="EMBL" id="ODQ65591.1"/>
    </source>
</evidence>
<evidence type="ECO:0000256" key="1">
    <source>
        <dbReference type="ARBA" id="ARBA00006271"/>
    </source>
</evidence>
<dbReference type="SMART" id="SM00533">
    <property type="entry name" value="MUTSd"/>
    <property type="match status" value="1"/>
</dbReference>
<dbReference type="GO" id="GO:0032301">
    <property type="term" value="C:MutSalpha complex"/>
    <property type="evidence" value="ECO:0007669"/>
    <property type="project" value="TreeGrafter"/>
</dbReference>
<dbReference type="Gene3D" id="1.10.1420.10">
    <property type="match status" value="2"/>
</dbReference>
<keyword evidence="2 6" id="KW-0547">Nucleotide-binding</keyword>
<dbReference type="InterPro" id="IPR007696">
    <property type="entry name" value="DNA_mismatch_repair_MutS_core"/>
</dbReference>
<name>A0A1E3PJK0_9ASCO</name>
<evidence type="ECO:0000313" key="9">
    <source>
        <dbReference type="Proteomes" id="UP000095009"/>
    </source>
</evidence>
<evidence type="ECO:0000259" key="7">
    <source>
        <dbReference type="PROSITE" id="PS00486"/>
    </source>
</evidence>
<dbReference type="FunFam" id="1.10.1420.10:FF:000019">
    <property type="entry name" value="DNA mismatch repair protein"/>
    <property type="match status" value="1"/>
</dbReference>
<dbReference type="InterPro" id="IPR007860">
    <property type="entry name" value="DNA_mmatch_repair_MutS_con_dom"/>
</dbReference>
<dbReference type="SUPFAM" id="SSF55271">
    <property type="entry name" value="DNA repair protein MutS, domain I"/>
    <property type="match status" value="1"/>
</dbReference>
<dbReference type="Gene3D" id="3.30.420.110">
    <property type="entry name" value="MutS, connector domain"/>
    <property type="match status" value="1"/>
</dbReference>
<dbReference type="NCBIfam" id="NF003810">
    <property type="entry name" value="PRK05399.1"/>
    <property type="match status" value="1"/>
</dbReference>
<protein>
    <recommendedName>
        <fullName evidence="7">DNA mismatch repair proteins mutS family domain-containing protein</fullName>
    </recommendedName>
</protein>
<dbReference type="Pfam" id="PF05192">
    <property type="entry name" value="MutS_III"/>
    <property type="match status" value="1"/>
</dbReference>
<feature type="domain" description="DNA mismatch repair proteins mutS family" evidence="7">
    <location>
        <begin position="716"/>
        <end position="732"/>
    </location>
</feature>
<reference evidence="8 9" key="1">
    <citation type="journal article" date="2016" name="Proc. Natl. Acad. Sci. U.S.A.">
        <title>Comparative genomics of biotechnologically important yeasts.</title>
        <authorList>
            <person name="Riley R."/>
            <person name="Haridas S."/>
            <person name="Wolfe K.H."/>
            <person name="Lopes M.R."/>
            <person name="Hittinger C.T."/>
            <person name="Goeker M."/>
            <person name="Salamov A.A."/>
            <person name="Wisecaver J.H."/>
            <person name="Long T.M."/>
            <person name="Calvey C.H."/>
            <person name="Aerts A.L."/>
            <person name="Barry K.W."/>
            <person name="Choi C."/>
            <person name="Clum A."/>
            <person name="Coughlan A.Y."/>
            <person name="Deshpande S."/>
            <person name="Douglass A.P."/>
            <person name="Hanson S.J."/>
            <person name="Klenk H.-P."/>
            <person name="LaButti K.M."/>
            <person name="Lapidus A."/>
            <person name="Lindquist E.A."/>
            <person name="Lipzen A.M."/>
            <person name="Meier-Kolthoff J.P."/>
            <person name="Ohm R.A."/>
            <person name="Otillar R.P."/>
            <person name="Pangilinan J.L."/>
            <person name="Peng Y."/>
            <person name="Rokas A."/>
            <person name="Rosa C.A."/>
            <person name="Scheuner C."/>
            <person name="Sibirny A.A."/>
            <person name="Slot J.C."/>
            <person name="Stielow J.B."/>
            <person name="Sun H."/>
            <person name="Kurtzman C.P."/>
            <person name="Blackwell M."/>
            <person name="Grigoriev I.V."/>
            <person name="Jeffries T.W."/>
        </authorList>
    </citation>
    <scope>NUCLEOTIDE SEQUENCE [LARGE SCALE GENOMIC DNA]</scope>
    <source>
        <strain evidence="8 9">DSM 6958</strain>
    </source>
</reference>
<dbReference type="SMART" id="SM00534">
    <property type="entry name" value="MUTSac"/>
    <property type="match status" value="1"/>
</dbReference>
<organism evidence="8 9">
    <name type="scientific">Nadsonia fulvescens var. elongata DSM 6958</name>
    <dbReference type="NCBI Taxonomy" id="857566"/>
    <lineage>
        <taxon>Eukaryota</taxon>
        <taxon>Fungi</taxon>
        <taxon>Dikarya</taxon>
        <taxon>Ascomycota</taxon>
        <taxon>Saccharomycotina</taxon>
        <taxon>Dipodascomycetes</taxon>
        <taxon>Dipodascales</taxon>
        <taxon>Dipodascales incertae sedis</taxon>
        <taxon>Nadsonia</taxon>
    </lineage>
</organism>
<evidence type="ECO:0000256" key="2">
    <source>
        <dbReference type="ARBA" id="ARBA00022741"/>
    </source>
</evidence>
<accession>A0A1E3PJK0</accession>
<keyword evidence="6" id="KW-0234">DNA repair</keyword>
<dbReference type="FunFam" id="3.40.50.300:FF:000771">
    <property type="entry name" value="DNA mismatch repair protein"/>
    <property type="match status" value="1"/>
</dbReference>
<dbReference type="Pfam" id="PF01624">
    <property type="entry name" value="MutS_I"/>
    <property type="match status" value="1"/>
</dbReference>
<evidence type="ECO:0000256" key="3">
    <source>
        <dbReference type="ARBA" id="ARBA00022763"/>
    </source>
</evidence>
<dbReference type="Gene3D" id="3.40.50.300">
    <property type="entry name" value="P-loop containing nucleotide triphosphate hydrolases"/>
    <property type="match status" value="1"/>
</dbReference>
<dbReference type="InterPro" id="IPR016151">
    <property type="entry name" value="DNA_mismatch_repair_MutS_N"/>
</dbReference>
<dbReference type="GO" id="GO:0030983">
    <property type="term" value="F:mismatched DNA binding"/>
    <property type="evidence" value="ECO:0007669"/>
    <property type="project" value="InterPro"/>
</dbReference>
<keyword evidence="9" id="KW-1185">Reference proteome</keyword>
<comment type="similarity">
    <text evidence="1 6">Belongs to the DNA mismatch repair MutS family.</text>
</comment>
<dbReference type="Pfam" id="PF05188">
    <property type="entry name" value="MutS_II"/>
    <property type="match status" value="1"/>
</dbReference>
<dbReference type="InterPro" id="IPR045076">
    <property type="entry name" value="MutS"/>
</dbReference>
<dbReference type="PANTHER" id="PTHR11361">
    <property type="entry name" value="DNA MISMATCH REPAIR PROTEIN MUTS FAMILY MEMBER"/>
    <property type="match status" value="1"/>
</dbReference>
<dbReference type="InterPro" id="IPR000432">
    <property type="entry name" value="DNA_mismatch_repair_MutS_C"/>
</dbReference>
<keyword evidence="3 6" id="KW-0227">DNA damage</keyword>
<dbReference type="EMBL" id="KV454409">
    <property type="protein sequence ID" value="ODQ65591.1"/>
    <property type="molecule type" value="Genomic_DNA"/>
</dbReference>
<dbReference type="Gene3D" id="3.40.1170.10">
    <property type="entry name" value="DNA repair protein MutS, domain I"/>
    <property type="match status" value="1"/>
</dbReference>
<dbReference type="GO" id="GO:0005524">
    <property type="term" value="F:ATP binding"/>
    <property type="evidence" value="ECO:0007669"/>
    <property type="project" value="UniProtKB-KW"/>
</dbReference>
<gene>
    <name evidence="8" type="ORF">NADFUDRAFT_74035</name>
</gene>
<dbReference type="OrthoDB" id="10252754at2759"/>
<keyword evidence="4" id="KW-0067">ATP-binding</keyword>
<dbReference type="PANTHER" id="PTHR11361:SF148">
    <property type="entry name" value="DNA MISMATCH REPAIR PROTEIN MSH6"/>
    <property type="match status" value="1"/>
</dbReference>
<dbReference type="GO" id="GO:0006298">
    <property type="term" value="P:mismatch repair"/>
    <property type="evidence" value="ECO:0007669"/>
    <property type="project" value="EnsemblFungi"/>
</dbReference>
<sequence length="948" mass="106721">MWNTVVFFKKGKFYELYERDADIAHSQFDLKLAGGGRANMRLAGIPEMSFDFWAASFIAKGHNVARVDQKESALAKEMRENTNGGKKEDKVIRRELTCVLTSATLTDESMLTDDLSTYCMSVKQVESFDEPTRFAVCFVDTATATFNISEFTDDKEYTKFETLIAQIRPRELLLEKGKITKQAVRIIKNNTGHNTLWNYLNSGLEFWDADTAIEECARGGYFQAENLDDITHYPVVLKSIIERQPLAMSAFGAMLWYLKFLKIDGNLISLGNFSIYDSIRRASSLVLDGQSLKNLEIFANTFDGSDQGTVFKLLDRCITPFGKRLLRNWVCHPLIHVDRINARLDAVDHLIQNYALQQIIEAKISRLPDLERLLSRIHAGQIKVKDFVRVIEGFECIYELLIQIKTPSEVELKGLLLQLIDSFPNLELLLSEWSEAFDRLKAKDEGVLVPEQGVDEEFDMSVTKMENIEKELHVLLASYKKEFKSHEICFRDSGKEVFLIEVPVRIKSVPKSWQVMSSTVKVKRYWSPEVRTLVRSLLEARESHKIIAERVTGHIYARFDNDYENWLKAVLIIGNMDCLVSLARTSAALGSTSCRPEFLNDVRSQLDFQELRHPCFNSRSTEFIPNDINLGGNRASLSLLTGANAAGKSTVLRMTCVAVIMAQIGCYVPSRRARLTPVDRIMTRLGANDNIFAGKSTFYVELSETKRILSEATNRSLVVLDELGRGGSTSDGFAIAEAVLHHLATYVGSLGFFATHYGTLWSSFKAHPEVTPMRMAIMVDDASRRVTFLYKLEPGTSPGSFGMHVATMCGIGEEIVTKANTAAQNFEHTARMKRQLDLAQMDNYIPLGLTSDFSWVLKNGLKSIDDEDKHRIRYSLINFDRLALTYSKHACAVRSGFSNCQTTICSSKGAIQGPAFKLNSVAKALPFSNDLRAQELAKSRVSIQANIV</sequence>
<dbReference type="InterPro" id="IPR036678">
    <property type="entry name" value="MutS_con_dom_sf"/>
</dbReference>
<proteinExistence type="inferred from homology"/>
<dbReference type="PROSITE" id="PS00486">
    <property type="entry name" value="DNA_MISMATCH_REPAIR_2"/>
    <property type="match status" value="1"/>
</dbReference>
<dbReference type="InterPro" id="IPR007861">
    <property type="entry name" value="DNA_mismatch_repair_MutS_clamp"/>
</dbReference>
<comment type="function">
    <text evidence="6">Component of the post-replicative DNA mismatch repair system (MMR).</text>
</comment>
<dbReference type="SUPFAM" id="SSF48334">
    <property type="entry name" value="DNA repair protein MutS, domain III"/>
    <property type="match status" value="1"/>
</dbReference>